<organism evidence="1 2">
    <name type="scientific">Novosphingobium subterraneum</name>
    <dbReference type="NCBI Taxonomy" id="48936"/>
    <lineage>
        <taxon>Bacteria</taxon>
        <taxon>Pseudomonadati</taxon>
        <taxon>Pseudomonadota</taxon>
        <taxon>Alphaproteobacteria</taxon>
        <taxon>Sphingomonadales</taxon>
        <taxon>Sphingomonadaceae</taxon>
        <taxon>Novosphingobium</taxon>
    </lineage>
</organism>
<protein>
    <submittedName>
        <fullName evidence="1">Uncharacterized protein</fullName>
    </submittedName>
</protein>
<gene>
    <name evidence="1" type="ORF">NJ75_04675</name>
</gene>
<sequence>MPAIIAGFNVTAQCGGAAVLDRRHDLELAEAEMPGMGCTIGGPGAVEDVGDLE</sequence>
<dbReference type="PATRIC" id="fig|48936.3.peg.4701"/>
<reference evidence="1 2" key="1">
    <citation type="submission" date="2014-10" db="EMBL/GenBank/DDBJ databases">
        <title>Draft genome sequence of Novosphingobium subterraneum DSM 12447.</title>
        <authorList>
            <person name="Gan H.M."/>
            <person name="Gan H.Y."/>
            <person name="Savka M.A."/>
        </authorList>
    </citation>
    <scope>NUCLEOTIDE SEQUENCE [LARGE SCALE GENOMIC DNA]</scope>
    <source>
        <strain evidence="1 2">DSM 12447</strain>
    </source>
</reference>
<comment type="caution">
    <text evidence="1">The sequence shown here is derived from an EMBL/GenBank/DDBJ whole genome shotgun (WGS) entry which is preliminary data.</text>
</comment>
<name>A0A0B8ZTH9_9SPHN</name>
<dbReference type="AlphaFoldDB" id="A0A0B8ZTH9"/>
<keyword evidence="2" id="KW-1185">Reference proteome</keyword>
<proteinExistence type="predicted"/>
<dbReference type="Proteomes" id="UP000031338">
    <property type="component" value="Unassembled WGS sequence"/>
</dbReference>
<dbReference type="EMBL" id="JRVC01000043">
    <property type="protein sequence ID" value="KHS41576.1"/>
    <property type="molecule type" value="Genomic_DNA"/>
</dbReference>
<evidence type="ECO:0000313" key="2">
    <source>
        <dbReference type="Proteomes" id="UP000031338"/>
    </source>
</evidence>
<evidence type="ECO:0000313" key="1">
    <source>
        <dbReference type="EMBL" id="KHS41576.1"/>
    </source>
</evidence>
<accession>A0A0B8ZTH9</accession>